<evidence type="ECO:0000313" key="3">
    <source>
        <dbReference type="Proteomes" id="UP000663832"/>
    </source>
</evidence>
<organism evidence="1 4">
    <name type="scientific">Adineta steineri</name>
    <dbReference type="NCBI Taxonomy" id="433720"/>
    <lineage>
        <taxon>Eukaryota</taxon>
        <taxon>Metazoa</taxon>
        <taxon>Spiralia</taxon>
        <taxon>Gnathifera</taxon>
        <taxon>Rotifera</taxon>
        <taxon>Eurotatoria</taxon>
        <taxon>Bdelloidea</taxon>
        <taxon>Adinetida</taxon>
        <taxon>Adinetidae</taxon>
        <taxon>Adineta</taxon>
    </lineage>
</organism>
<protein>
    <submittedName>
        <fullName evidence="1">Uncharacterized protein</fullName>
    </submittedName>
</protein>
<evidence type="ECO:0000313" key="4">
    <source>
        <dbReference type="Proteomes" id="UP000663877"/>
    </source>
</evidence>
<sequence length="182" mass="20472">MSGGGNSNGEIMDSPSRGKDLNETVLDLVDIAQPFIQAFYGNLFRGCLFAFKAEKNGVERLELSKVLGSILRIAGLTGQNPTAMDYSRIKHYTTSKEIGENKRNFMNRIFNLMIYGVDTGKDNNIESTVARLGYDKNDLFQSAKLSVLLKRNALIFFYSFFSQLETIEITGYMHPKRSRSNS</sequence>
<proteinExistence type="predicted"/>
<dbReference type="EMBL" id="CAJNOM010000067">
    <property type="protein sequence ID" value="CAF0969061.1"/>
    <property type="molecule type" value="Genomic_DNA"/>
</dbReference>
<dbReference type="Proteomes" id="UP000663832">
    <property type="component" value="Unassembled WGS sequence"/>
</dbReference>
<evidence type="ECO:0000313" key="2">
    <source>
        <dbReference type="EMBL" id="CAF0969061.1"/>
    </source>
</evidence>
<gene>
    <name evidence="1" type="ORF">BJG266_LOCUS2009</name>
    <name evidence="2" type="ORF">QVE165_LOCUS13238</name>
</gene>
<evidence type="ECO:0000313" key="1">
    <source>
        <dbReference type="EMBL" id="CAF0743598.1"/>
    </source>
</evidence>
<dbReference type="AlphaFoldDB" id="A0A813NRN8"/>
<name>A0A813NRN8_9BILA</name>
<keyword evidence="3" id="KW-1185">Reference proteome</keyword>
<accession>A0A813NRN8</accession>
<dbReference type="EMBL" id="CAJNOI010000004">
    <property type="protein sequence ID" value="CAF0743598.1"/>
    <property type="molecule type" value="Genomic_DNA"/>
</dbReference>
<comment type="caution">
    <text evidence="1">The sequence shown here is derived from an EMBL/GenBank/DDBJ whole genome shotgun (WGS) entry which is preliminary data.</text>
</comment>
<dbReference type="Proteomes" id="UP000663877">
    <property type="component" value="Unassembled WGS sequence"/>
</dbReference>
<reference evidence="1" key="1">
    <citation type="submission" date="2021-02" db="EMBL/GenBank/DDBJ databases">
        <authorList>
            <person name="Nowell W R."/>
        </authorList>
    </citation>
    <scope>NUCLEOTIDE SEQUENCE</scope>
</reference>
<dbReference type="OrthoDB" id="10074225at2759"/>